<proteinExistence type="predicted"/>
<protein>
    <submittedName>
        <fullName evidence="2">Uncharacterized protein</fullName>
    </submittedName>
</protein>
<reference evidence="2 3" key="1">
    <citation type="submission" date="2024-04" db="EMBL/GenBank/DDBJ databases">
        <authorList>
            <consortium name="Genoscope - CEA"/>
            <person name="William W."/>
        </authorList>
    </citation>
    <scope>NUCLEOTIDE SEQUENCE [LARGE SCALE GENOMIC DNA]</scope>
</reference>
<dbReference type="EMBL" id="CAXITT010000784">
    <property type="protein sequence ID" value="CAL1546204.1"/>
    <property type="molecule type" value="Genomic_DNA"/>
</dbReference>
<keyword evidence="3" id="KW-1185">Reference proteome</keyword>
<accession>A0AAV2ILY2</accession>
<feature type="non-terminal residue" evidence="2">
    <location>
        <position position="159"/>
    </location>
</feature>
<dbReference type="AlphaFoldDB" id="A0AAV2ILY2"/>
<organism evidence="2 3">
    <name type="scientific">Lymnaea stagnalis</name>
    <name type="common">Great pond snail</name>
    <name type="synonym">Helix stagnalis</name>
    <dbReference type="NCBI Taxonomy" id="6523"/>
    <lineage>
        <taxon>Eukaryota</taxon>
        <taxon>Metazoa</taxon>
        <taxon>Spiralia</taxon>
        <taxon>Lophotrochozoa</taxon>
        <taxon>Mollusca</taxon>
        <taxon>Gastropoda</taxon>
        <taxon>Heterobranchia</taxon>
        <taxon>Euthyneura</taxon>
        <taxon>Panpulmonata</taxon>
        <taxon>Hygrophila</taxon>
        <taxon>Lymnaeoidea</taxon>
        <taxon>Lymnaeidae</taxon>
        <taxon>Lymnaea</taxon>
    </lineage>
</organism>
<evidence type="ECO:0000313" key="2">
    <source>
        <dbReference type="EMBL" id="CAL1546204.1"/>
    </source>
</evidence>
<name>A0AAV2ILY2_LYMST</name>
<evidence type="ECO:0000256" key="1">
    <source>
        <dbReference type="SAM" id="MobiDB-lite"/>
    </source>
</evidence>
<sequence length="159" mass="18385">MKAEDCSFNFVSRVVTHTLPDAVAIADLEDEIVFRIPEDKISPMSKLLKILENQKEEMHIHSHYLKSTTLEDVFIRVCKEADQVGDDFESPDSSEKQEKFSKFERGTAITESSVDKMHHSGRAHEPDTKEYEEQFSFEKCTGLRLIQQQLRGIVYKKMT</sequence>
<feature type="compositionally biased region" description="Basic and acidic residues" evidence="1">
    <location>
        <begin position="113"/>
        <end position="130"/>
    </location>
</feature>
<gene>
    <name evidence="2" type="ORF">GSLYS_00019581001</name>
</gene>
<dbReference type="Proteomes" id="UP001497497">
    <property type="component" value="Unassembled WGS sequence"/>
</dbReference>
<evidence type="ECO:0000313" key="3">
    <source>
        <dbReference type="Proteomes" id="UP001497497"/>
    </source>
</evidence>
<feature type="region of interest" description="Disordered" evidence="1">
    <location>
        <begin position="111"/>
        <end position="130"/>
    </location>
</feature>
<comment type="caution">
    <text evidence="2">The sequence shown here is derived from an EMBL/GenBank/DDBJ whole genome shotgun (WGS) entry which is preliminary data.</text>
</comment>